<proteinExistence type="predicted"/>
<dbReference type="AlphaFoldDB" id="A0AAV9U5X9"/>
<dbReference type="EMBL" id="JAVHNS010000016">
    <property type="protein sequence ID" value="KAK6333940.1"/>
    <property type="molecule type" value="Genomic_DNA"/>
</dbReference>
<dbReference type="Proteomes" id="UP001373714">
    <property type="component" value="Unassembled WGS sequence"/>
</dbReference>
<feature type="region of interest" description="Disordered" evidence="1">
    <location>
        <begin position="1"/>
        <end position="87"/>
    </location>
</feature>
<protein>
    <submittedName>
        <fullName evidence="2">Uncharacterized protein</fullName>
    </submittedName>
</protein>
<comment type="caution">
    <text evidence="2">The sequence shown here is derived from an EMBL/GenBank/DDBJ whole genome shotgun (WGS) entry which is preliminary data.</text>
</comment>
<accession>A0AAV9U5X9</accession>
<evidence type="ECO:0000256" key="1">
    <source>
        <dbReference type="SAM" id="MobiDB-lite"/>
    </source>
</evidence>
<keyword evidence="3" id="KW-1185">Reference proteome</keyword>
<feature type="compositionally biased region" description="Low complexity" evidence="1">
    <location>
        <begin position="26"/>
        <end position="39"/>
    </location>
</feature>
<evidence type="ECO:0000313" key="2">
    <source>
        <dbReference type="EMBL" id="KAK6333940.1"/>
    </source>
</evidence>
<reference evidence="2 3" key="1">
    <citation type="submission" date="2019-10" db="EMBL/GenBank/DDBJ databases">
        <authorList>
            <person name="Palmer J.M."/>
        </authorList>
    </citation>
    <scope>NUCLEOTIDE SEQUENCE [LARGE SCALE GENOMIC DNA]</scope>
    <source>
        <strain evidence="2 3">TWF730</strain>
    </source>
</reference>
<gene>
    <name evidence="2" type="ORF">TWF730_004113</name>
</gene>
<evidence type="ECO:0000313" key="3">
    <source>
        <dbReference type="Proteomes" id="UP001373714"/>
    </source>
</evidence>
<name>A0AAV9U5X9_9PEZI</name>
<organism evidence="2 3">
    <name type="scientific">Orbilia blumenaviensis</name>
    <dbReference type="NCBI Taxonomy" id="1796055"/>
    <lineage>
        <taxon>Eukaryota</taxon>
        <taxon>Fungi</taxon>
        <taxon>Dikarya</taxon>
        <taxon>Ascomycota</taxon>
        <taxon>Pezizomycotina</taxon>
        <taxon>Orbiliomycetes</taxon>
        <taxon>Orbiliales</taxon>
        <taxon>Orbiliaceae</taxon>
        <taxon>Orbilia</taxon>
    </lineage>
</organism>
<sequence length="225" mass="25306">MSHNPSSDNFRPHEPFPTSIQSINFASQTPSSSSPASSSNPFHFGASPTQQPHSPDPFSRESIGAADRHQGKRIFRPNPLLQRPEDAREKRHNLLLKKLQIQRENRAIQARGGEDEMLRMIYLSEKNRWESSQERAALAMSSWKAPVGDDEEPSPAGAYDPDMTMVELMADIEEQELQDIISRYQLPDPMERKKPHQNCAGCGSDEILESSTEVVCFNCGMGIDR</sequence>